<dbReference type="Pfam" id="PF09685">
    <property type="entry name" value="MamF_MmsF"/>
    <property type="match status" value="1"/>
</dbReference>
<dbReference type="EMBL" id="PIPP01000003">
    <property type="protein sequence ID" value="RUO37034.1"/>
    <property type="molecule type" value="Genomic_DNA"/>
</dbReference>
<evidence type="ECO:0000313" key="7">
    <source>
        <dbReference type="Proteomes" id="UP000286934"/>
    </source>
</evidence>
<dbReference type="Proteomes" id="UP000286934">
    <property type="component" value="Unassembled WGS sequence"/>
</dbReference>
<organism evidence="6 7">
    <name type="scientific">Aliidiomarina shirensis</name>
    <dbReference type="NCBI Taxonomy" id="1048642"/>
    <lineage>
        <taxon>Bacteria</taxon>
        <taxon>Pseudomonadati</taxon>
        <taxon>Pseudomonadota</taxon>
        <taxon>Gammaproteobacteria</taxon>
        <taxon>Alteromonadales</taxon>
        <taxon>Idiomarinaceae</taxon>
        <taxon>Aliidiomarina</taxon>
    </lineage>
</organism>
<protein>
    <recommendedName>
        <fullName evidence="8">DUF4870 domain-containing protein</fullName>
    </recommendedName>
</protein>
<dbReference type="InterPro" id="IPR019109">
    <property type="entry name" value="MamF_MmsF"/>
</dbReference>
<gene>
    <name evidence="6" type="ORF">CWE13_08675</name>
</gene>
<evidence type="ECO:0000256" key="5">
    <source>
        <dbReference type="SAM" id="Phobius"/>
    </source>
</evidence>
<proteinExistence type="predicted"/>
<accession>A0A432WTF3</accession>
<evidence type="ECO:0000256" key="4">
    <source>
        <dbReference type="ARBA" id="ARBA00023136"/>
    </source>
</evidence>
<sequence>MFIHLSLLLGVAFPWIGLIIPIVLWLVKREDEYIDKNGRVVANWLISSIIYSIVGFILLVVIIGFGVLLALAVCHIIFAIVGAIKAKDGELWHYPLSIKFFNV</sequence>
<evidence type="ECO:0000313" key="6">
    <source>
        <dbReference type="EMBL" id="RUO37034.1"/>
    </source>
</evidence>
<keyword evidence="7" id="KW-1185">Reference proteome</keyword>
<dbReference type="AlphaFoldDB" id="A0A432WTF3"/>
<evidence type="ECO:0008006" key="8">
    <source>
        <dbReference type="Google" id="ProtNLM"/>
    </source>
</evidence>
<evidence type="ECO:0000256" key="3">
    <source>
        <dbReference type="ARBA" id="ARBA00022989"/>
    </source>
</evidence>
<comment type="caution">
    <text evidence="6">The sequence shown here is derived from an EMBL/GenBank/DDBJ whole genome shotgun (WGS) entry which is preliminary data.</text>
</comment>
<evidence type="ECO:0000256" key="1">
    <source>
        <dbReference type="ARBA" id="ARBA00004141"/>
    </source>
</evidence>
<comment type="subcellular location">
    <subcellularLocation>
        <location evidence="1">Membrane</location>
        <topology evidence="1">Multi-pass membrane protein</topology>
    </subcellularLocation>
</comment>
<name>A0A432WTF3_9GAMM</name>
<keyword evidence="4 5" id="KW-0472">Membrane</keyword>
<evidence type="ECO:0000256" key="2">
    <source>
        <dbReference type="ARBA" id="ARBA00022692"/>
    </source>
</evidence>
<keyword evidence="3 5" id="KW-1133">Transmembrane helix</keyword>
<keyword evidence="2 5" id="KW-0812">Transmembrane</keyword>
<feature type="transmembrane region" description="Helical" evidence="5">
    <location>
        <begin position="48"/>
        <end position="81"/>
    </location>
</feature>
<reference evidence="7" key="1">
    <citation type="journal article" date="2018" name="Front. Microbiol.">
        <title>Genome-Based Analysis Reveals the Taxonomy and Diversity of the Family Idiomarinaceae.</title>
        <authorList>
            <person name="Liu Y."/>
            <person name="Lai Q."/>
            <person name="Shao Z."/>
        </authorList>
    </citation>
    <scope>NUCLEOTIDE SEQUENCE [LARGE SCALE GENOMIC DNA]</scope>
    <source>
        <strain evidence="7">AIS</strain>
    </source>
</reference>
<feature type="transmembrane region" description="Helical" evidence="5">
    <location>
        <begin position="6"/>
        <end position="27"/>
    </location>
</feature>